<keyword evidence="3" id="KW-0805">Transcription regulation</keyword>
<feature type="region of interest" description="Disordered" evidence="6">
    <location>
        <begin position="49"/>
        <end position="92"/>
    </location>
</feature>
<organism evidence="8 9">
    <name type="scientific">Fusarium albosuccineum</name>
    <dbReference type="NCBI Taxonomy" id="1237068"/>
    <lineage>
        <taxon>Eukaryota</taxon>
        <taxon>Fungi</taxon>
        <taxon>Dikarya</taxon>
        <taxon>Ascomycota</taxon>
        <taxon>Pezizomycotina</taxon>
        <taxon>Sordariomycetes</taxon>
        <taxon>Hypocreomycetidae</taxon>
        <taxon>Hypocreales</taxon>
        <taxon>Nectriaceae</taxon>
        <taxon>Fusarium</taxon>
        <taxon>Fusarium decemcellulare species complex</taxon>
    </lineage>
</organism>
<dbReference type="GO" id="GO:0000981">
    <property type="term" value="F:DNA-binding transcription factor activity, RNA polymerase II-specific"/>
    <property type="evidence" value="ECO:0007669"/>
    <property type="project" value="InterPro"/>
</dbReference>
<dbReference type="EMBL" id="JAADYS010000768">
    <property type="protein sequence ID" value="KAF4467270.1"/>
    <property type="molecule type" value="Genomic_DNA"/>
</dbReference>
<dbReference type="GO" id="GO:0005634">
    <property type="term" value="C:nucleus"/>
    <property type="evidence" value="ECO:0007669"/>
    <property type="project" value="UniProtKB-SubCell"/>
</dbReference>
<evidence type="ECO:0000313" key="8">
    <source>
        <dbReference type="EMBL" id="KAF4467270.1"/>
    </source>
</evidence>
<dbReference type="OrthoDB" id="424974at2759"/>
<evidence type="ECO:0000313" key="9">
    <source>
        <dbReference type="Proteomes" id="UP000554235"/>
    </source>
</evidence>
<evidence type="ECO:0000256" key="3">
    <source>
        <dbReference type="ARBA" id="ARBA00023015"/>
    </source>
</evidence>
<evidence type="ECO:0000256" key="2">
    <source>
        <dbReference type="ARBA" id="ARBA00022723"/>
    </source>
</evidence>
<comment type="subcellular location">
    <subcellularLocation>
        <location evidence="1">Nucleus</location>
    </subcellularLocation>
</comment>
<dbReference type="CDD" id="cd00067">
    <property type="entry name" value="GAL4"/>
    <property type="match status" value="1"/>
</dbReference>
<keyword evidence="2" id="KW-0479">Metal-binding</keyword>
<dbReference type="CDD" id="cd12148">
    <property type="entry name" value="fungal_TF_MHR"/>
    <property type="match status" value="1"/>
</dbReference>
<proteinExistence type="predicted"/>
<dbReference type="Pfam" id="PF04082">
    <property type="entry name" value="Fungal_trans"/>
    <property type="match status" value="1"/>
</dbReference>
<dbReference type="PROSITE" id="PS50048">
    <property type="entry name" value="ZN2_CY6_FUNGAL_2"/>
    <property type="match status" value="1"/>
</dbReference>
<feature type="region of interest" description="Disordered" evidence="6">
    <location>
        <begin position="1"/>
        <end position="35"/>
    </location>
</feature>
<dbReference type="GO" id="GO:0006351">
    <property type="term" value="P:DNA-templated transcription"/>
    <property type="evidence" value="ECO:0007669"/>
    <property type="project" value="InterPro"/>
</dbReference>
<dbReference type="Proteomes" id="UP000554235">
    <property type="component" value="Unassembled WGS sequence"/>
</dbReference>
<reference evidence="8 9" key="1">
    <citation type="submission" date="2020-01" db="EMBL/GenBank/DDBJ databases">
        <title>Identification and distribution of gene clusters putatively required for synthesis of sphingolipid metabolism inhibitors in phylogenetically diverse species of the filamentous fungus Fusarium.</title>
        <authorList>
            <person name="Kim H.-S."/>
            <person name="Busman M."/>
            <person name="Brown D.W."/>
            <person name="Divon H."/>
            <person name="Uhlig S."/>
            <person name="Proctor R.H."/>
        </authorList>
    </citation>
    <scope>NUCLEOTIDE SEQUENCE [LARGE SCALE GENOMIC DNA]</scope>
    <source>
        <strain evidence="8 9">NRRL 20459</strain>
    </source>
</reference>
<dbReference type="Gene3D" id="4.10.240.10">
    <property type="entry name" value="Zn(2)-C6 fungal-type DNA-binding domain"/>
    <property type="match status" value="1"/>
</dbReference>
<evidence type="ECO:0000256" key="5">
    <source>
        <dbReference type="ARBA" id="ARBA00023242"/>
    </source>
</evidence>
<gene>
    <name evidence="8" type="ORF">FALBO_5858</name>
</gene>
<feature type="domain" description="Zn(2)-C6 fungal-type" evidence="7">
    <location>
        <begin position="20"/>
        <end position="50"/>
    </location>
</feature>
<dbReference type="InterPro" id="IPR050815">
    <property type="entry name" value="TF_fung"/>
</dbReference>
<dbReference type="Pfam" id="PF00172">
    <property type="entry name" value="Zn_clus"/>
    <property type="match status" value="1"/>
</dbReference>
<dbReference type="InterPro" id="IPR007219">
    <property type="entry name" value="XnlR_reg_dom"/>
</dbReference>
<dbReference type="GO" id="GO:0008270">
    <property type="term" value="F:zinc ion binding"/>
    <property type="evidence" value="ECO:0007669"/>
    <property type="project" value="InterPro"/>
</dbReference>
<sequence>MNTSDAPEDDQRPLKRTRQACDPCRRKKSKCSGERPVCATCDRLRTRCSYSSYPMGPPMEPSSQAWSLRPQSPDSAPDAWPRQNRSEPQGHWQDRIESLESTLAEVVQGLRDRNRRDSDLASSLQPDRDSSWRRSSAIASTSSSAYNAPPADHPSDVPWELATDIAKAYLDYCDCQPLPLFLRDGFVSGFPNRDLGIVYGVIALAARFADKPVGSTPDDTLIDSRRYAEAARRRATSQLASSCVELHTLQTLCLLALVNFHNGDMTLMRIHTSLAMTLARCAHLDHEATSQSDGRIVEERRRCYWSIVLLQRLFGDGTGVPQPSYTRSSVPRFPISAATPSTVAGADQTHHHGAASSPVDEQSGIIYVVVKLSEAWSQTQQYIHSRGLSEHAVPPWSPDSEYSKVLQSVMSLSQQLPSIHRYRSIRLSGVSTRQLDAARDYWGPWLLSRLLYHTTICILNHPILMMLQLRGWHSVPELFLQQTTFQLNHHTSWVLHFIDFLESRQFCISDPLFAYCVVVLATIELHQSFVEDDSASHKQQQRRKNYTKCFNLILTLSSTWPFLESVAKRLQHLKQEMVTSYESNLANAGGNVCIDISSFFDILDINRVFSTDSNVGSEGSLFGPTLSLRSPPDPPQSADLPRLPRITEMENPAGTPARNGDSAAGLQGSFPPAAGFPNLAVAGEEMLFPADQLFGTFFDPSVDPWDAMMGPIVTDAVNLGSSGPPPA</sequence>
<feature type="compositionally biased region" description="Polar residues" evidence="6">
    <location>
        <begin position="61"/>
        <end position="74"/>
    </location>
</feature>
<dbReference type="GO" id="GO:0003677">
    <property type="term" value="F:DNA binding"/>
    <property type="evidence" value="ECO:0007669"/>
    <property type="project" value="InterPro"/>
</dbReference>
<evidence type="ECO:0000256" key="1">
    <source>
        <dbReference type="ARBA" id="ARBA00004123"/>
    </source>
</evidence>
<evidence type="ECO:0000259" key="7">
    <source>
        <dbReference type="PROSITE" id="PS50048"/>
    </source>
</evidence>
<comment type="caution">
    <text evidence="8">The sequence shown here is derived from an EMBL/GenBank/DDBJ whole genome shotgun (WGS) entry which is preliminary data.</text>
</comment>
<dbReference type="AlphaFoldDB" id="A0A8H4LFA1"/>
<evidence type="ECO:0000256" key="6">
    <source>
        <dbReference type="SAM" id="MobiDB-lite"/>
    </source>
</evidence>
<name>A0A8H4LFA1_9HYPO</name>
<dbReference type="InterPro" id="IPR001138">
    <property type="entry name" value="Zn2Cys6_DnaBD"/>
</dbReference>
<dbReference type="PROSITE" id="PS00463">
    <property type="entry name" value="ZN2_CY6_FUNGAL_1"/>
    <property type="match status" value="1"/>
</dbReference>
<dbReference type="SMART" id="SM00066">
    <property type="entry name" value="GAL4"/>
    <property type="match status" value="1"/>
</dbReference>
<dbReference type="PANTHER" id="PTHR47338:SF9">
    <property type="entry name" value="ZN(II)2CYS6 TRANSCRIPTION FACTOR (EUROFUNG)"/>
    <property type="match status" value="1"/>
</dbReference>
<keyword evidence="5" id="KW-0539">Nucleus</keyword>
<dbReference type="SUPFAM" id="SSF57701">
    <property type="entry name" value="Zn2/Cys6 DNA-binding domain"/>
    <property type="match status" value="1"/>
</dbReference>
<keyword evidence="4" id="KW-0804">Transcription</keyword>
<protein>
    <submittedName>
        <fullName evidence="8">C6 transcription factor</fullName>
    </submittedName>
</protein>
<dbReference type="PANTHER" id="PTHR47338">
    <property type="entry name" value="ZN(II)2CYS6 TRANSCRIPTION FACTOR (EUROFUNG)-RELATED"/>
    <property type="match status" value="1"/>
</dbReference>
<keyword evidence="9" id="KW-1185">Reference proteome</keyword>
<dbReference type="InterPro" id="IPR036864">
    <property type="entry name" value="Zn2-C6_fun-type_DNA-bd_sf"/>
</dbReference>
<accession>A0A8H4LFA1</accession>
<feature type="region of interest" description="Disordered" evidence="6">
    <location>
        <begin position="622"/>
        <end position="669"/>
    </location>
</feature>
<feature type="region of interest" description="Disordered" evidence="6">
    <location>
        <begin position="114"/>
        <end position="136"/>
    </location>
</feature>
<evidence type="ECO:0000256" key="4">
    <source>
        <dbReference type="ARBA" id="ARBA00023163"/>
    </source>
</evidence>